<dbReference type="InterPro" id="IPR041468">
    <property type="entry name" value="HTH_ParB/Spo0J"/>
</dbReference>
<comment type="function">
    <text evidence="5">Involved in chromosome partition. Localize to both poles of the predivisional cell following completion of DNA replication. Binds to the DNA origin of replication.</text>
</comment>
<dbReference type="InterPro" id="IPR036086">
    <property type="entry name" value="ParB/Sulfiredoxin_sf"/>
</dbReference>
<keyword evidence="4" id="KW-0238">DNA-binding</keyword>
<dbReference type="RefSeq" id="WP_043872463.1">
    <property type="nucleotide sequence ID" value="NZ_CCVW01000001.1"/>
</dbReference>
<dbReference type="OrthoDB" id="9802051at2"/>
<dbReference type="GO" id="GO:0007059">
    <property type="term" value="P:chromosome segregation"/>
    <property type="evidence" value="ECO:0007669"/>
    <property type="project" value="UniProtKB-KW"/>
</dbReference>
<evidence type="ECO:0000313" key="8">
    <source>
        <dbReference type="Proteomes" id="UP000044071"/>
    </source>
</evidence>
<dbReference type="NCBIfam" id="TIGR00180">
    <property type="entry name" value="parB_part"/>
    <property type="match status" value="1"/>
</dbReference>
<dbReference type="Gene3D" id="3.90.1530.30">
    <property type="match status" value="1"/>
</dbReference>
<dbReference type="FunFam" id="3.90.1530.30:FF:000001">
    <property type="entry name" value="Chromosome partitioning protein ParB"/>
    <property type="match status" value="1"/>
</dbReference>
<dbReference type="FunFam" id="1.10.10.2830:FF:000001">
    <property type="entry name" value="Chromosome partitioning protein ParB"/>
    <property type="match status" value="1"/>
</dbReference>
<dbReference type="InterPro" id="IPR003115">
    <property type="entry name" value="ParB_N"/>
</dbReference>
<protein>
    <recommendedName>
        <fullName evidence="2">Probable chromosome-partitioning protein ParB</fullName>
    </recommendedName>
</protein>
<dbReference type="InterPro" id="IPR004437">
    <property type="entry name" value="ParB/RepB/Spo0J"/>
</dbReference>
<gene>
    <name evidence="7" type="primary">parB_1</name>
    <name evidence="7" type="ORF">BN59_00080</name>
</gene>
<comment type="similarity">
    <text evidence="1">Belongs to the ParB family.</text>
</comment>
<evidence type="ECO:0000256" key="3">
    <source>
        <dbReference type="ARBA" id="ARBA00022829"/>
    </source>
</evidence>
<proteinExistence type="inferred from homology"/>
<evidence type="ECO:0000313" key="7">
    <source>
        <dbReference type="EMBL" id="CDZ75821.1"/>
    </source>
</evidence>
<accession>A0A078KRU8</accession>
<feature type="domain" description="ParB-like N-terminal" evidence="6">
    <location>
        <begin position="6"/>
        <end position="96"/>
    </location>
</feature>
<dbReference type="Gene3D" id="1.10.10.2830">
    <property type="match status" value="1"/>
</dbReference>
<dbReference type="Pfam" id="PF23552">
    <property type="entry name" value="ParB_C"/>
    <property type="match status" value="1"/>
</dbReference>
<keyword evidence="3" id="KW-0159">Chromosome partition</keyword>
<organism evidence="7 8">
    <name type="scientific">Legionella massiliensis</name>
    <dbReference type="NCBI Taxonomy" id="1034943"/>
    <lineage>
        <taxon>Bacteria</taxon>
        <taxon>Pseudomonadati</taxon>
        <taxon>Pseudomonadota</taxon>
        <taxon>Gammaproteobacteria</taxon>
        <taxon>Legionellales</taxon>
        <taxon>Legionellaceae</taxon>
        <taxon>Legionella</taxon>
    </lineage>
</organism>
<dbReference type="EMBL" id="CCSB01000001">
    <property type="protein sequence ID" value="CDZ75821.1"/>
    <property type="molecule type" value="Genomic_DNA"/>
</dbReference>
<dbReference type="PANTHER" id="PTHR33375:SF1">
    <property type="entry name" value="CHROMOSOME-PARTITIONING PROTEIN PARB-RELATED"/>
    <property type="match status" value="1"/>
</dbReference>
<dbReference type="GO" id="GO:0003677">
    <property type="term" value="F:DNA binding"/>
    <property type="evidence" value="ECO:0007669"/>
    <property type="project" value="UniProtKB-KW"/>
</dbReference>
<keyword evidence="8" id="KW-1185">Reference proteome</keyword>
<dbReference type="GO" id="GO:0005694">
    <property type="term" value="C:chromosome"/>
    <property type="evidence" value="ECO:0007669"/>
    <property type="project" value="TreeGrafter"/>
</dbReference>
<evidence type="ECO:0000256" key="2">
    <source>
        <dbReference type="ARBA" id="ARBA00022372"/>
    </source>
</evidence>
<evidence type="ECO:0000259" key="6">
    <source>
        <dbReference type="SMART" id="SM00470"/>
    </source>
</evidence>
<dbReference type="STRING" id="1034943.BN59_00080"/>
<evidence type="ECO:0000256" key="5">
    <source>
        <dbReference type="ARBA" id="ARBA00025472"/>
    </source>
</evidence>
<name>A0A078KRU8_9GAMM</name>
<evidence type="ECO:0000256" key="4">
    <source>
        <dbReference type="ARBA" id="ARBA00023125"/>
    </source>
</evidence>
<dbReference type="CDD" id="cd16393">
    <property type="entry name" value="SPO0J_N"/>
    <property type="match status" value="1"/>
</dbReference>
<dbReference type="SMART" id="SM00470">
    <property type="entry name" value="ParB"/>
    <property type="match status" value="1"/>
</dbReference>
<dbReference type="eggNOG" id="COG1475">
    <property type="taxonomic scope" value="Bacteria"/>
</dbReference>
<reference evidence="7 8" key="1">
    <citation type="submission" date="2014-06" db="EMBL/GenBank/DDBJ databases">
        <authorList>
            <person name="Urmite Genomes Urmite Genomes"/>
        </authorList>
    </citation>
    <scope>NUCLEOTIDE SEQUENCE [LARGE SCALE GENOMIC DNA]</scope>
</reference>
<dbReference type="AlphaFoldDB" id="A0A078KRU8"/>
<dbReference type="SUPFAM" id="SSF110849">
    <property type="entry name" value="ParB/Sulfiredoxin"/>
    <property type="match status" value="1"/>
</dbReference>
<dbReference type="Pfam" id="PF17762">
    <property type="entry name" value="HTH_ParB"/>
    <property type="match status" value="1"/>
</dbReference>
<dbReference type="Proteomes" id="UP000044071">
    <property type="component" value="Unassembled WGS sequence"/>
</dbReference>
<evidence type="ECO:0000256" key="1">
    <source>
        <dbReference type="ARBA" id="ARBA00006295"/>
    </source>
</evidence>
<dbReference type="InterPro" id="IPR057240">
    <property type="entry name" value="ParB_dimer_C"/>
</dbReference>
<dbReference type="GO" id="GO:0045881">
    <property type="term" value="P:positive regulation of sporulation resulting in formation of a cellular spore"/>
    <property type="evidence" value="ECO:0007669"/>
    <property type="project" value="TreeGrafter"/>
</dbReference>
<dbReference type="InterPro" id="IPR050336">
    <property type="entry name" value="Chromosome_partition/occlusion"/>
</dbReference>
<sequence>MKTVFKLIPIEWLQPGRYQPRVNFAQKALQELAQSIATQGLIEPLVVRELSAQKYEIIAGERRWRAAMLAGLEELPCLIGNYSDEQAAAVTLIENIQRQDLNLIEEASGYRRLLEEFHFQQDEVALLVGKSRSHIANILRLLSLSEPVQERLRAEQLSLGHARMLVGLLPAQQLYLTEQIILNDWSVRQLEKKVRELKTNEPLNANPRKDRDIERLQTVLAEQIGAPVQIISDNAEGGWLQVKFFDNDTLAGLLEKMGLRYD</sequence>
<dbReference type="Pfam" id="PF02195">
    <property type="entry name" value="ParB_N"/>
    <property type="match status" value="1"/>
</dbReference>
<dbReference type="PANTHER" id="PTHR33375">
    <property type="entry name" value="CHROMOSOME-PARTITIONING PROTEIN PARB-RELATED"/>
    <property type="match status" value="1"/>
</dbReference>